<feature type="region of interest" description="Disordered" evidence="1">
    <location>
        <begin position="1"/>
        <end position="83"/>
    </location>
</feature>
<sequence>MGNKPDQERQNVTWVTFNPAVNAGSNNRRTYASNEERRRDVRSAAAKASAAARKATIARKEREKQLGCASPTDSRPRPRKRPSAKRLASAEHASELKNVDQCQQITADSSISSDVFETMLWSSILTNCDLHYTAMLLTATPSNYCAIDHPKHVGAGRACIISLRGSALRSIYQLSGTALNTRKAHGSFSAAIAVMAGWEQMYGDPKWYELHMKAWRDIVKPQQGASWEREHAAGMADRVIEVIRKRYSWLAAQTQGTRGLLLAEGEDSMRTRAEEVLLATPFDLGRPEARVLVHISTKLLNYNPTAPNSMSAMHEMGILLLMWRPQRGLPADWAAAGLDPELIEDLALYHVRAALIAVGAAWSLLHSMATGNKLFMDVLDTIDEHFRETRPLRTEVLLGTKYEEIALWTRFTLTAKARPHFWDGRSIEILRQLIIRQDIQCWEDLDALLKRYPYVQPVYEDCSRELYQVLVANNPVKCEMDTDISEAMRWQTQTTCTVYESDLIM</sequence>
<dbReference type="Proteomes" id="UP000799441">
    <property type="component" value="Unassembled WGS sequence"/>
</dbReference>
<feature type="compositionally biased region" description="Low complexity" evidence="1">
    <location>
        <begin position="43"/>
        <end position="55"/>
    </location>
</feature>
<name>A0A9P4QE25_9PEZI</name>
<accession>A0A9P4QE25</accession>
<evidence type="ECO:0000256" key="1">
    <source>
        <dbReference type="SAM" id="MobiDB-lite"/>
    </source>
</evidence>
<proteinExistence type="predicted"/>
<keyword evidence="3" id="KW-1185">Reference proteome</keyword>
<dbReference type="EMBL" id="MU003770">
    <property type="protein sequence ID" value="KAF2724719.1"/>
    <property type="molecule type" value="Genomic_DNA"/>
</dbReference>
<evidence type="ECO:0000313" key="2">
    <source>
        <dbReference type="EMBL" id="KAF2724719.1"/>
    </source>
</evidence>
<evidence type="ECO:0000313" key="3">
    <source>
        <dbReference type="Proteomes" id="UP000799441"/>
    </source>
</evidence>
<dbReference type="AlphaFoldDB" id="A0A9P4QE25"/>
<gene>
    <name evidence="2" type="ORF">K431DRAFT_131585</name>
</gene>
<comment type="caution">
    <text evidence="2">The sequence shown here is derived from an EMBL/GenBank/DDBJ whole genome shotgun (WGS) entry which is preliminary data.</text>
</comment>
<organism evidence="2 3">
    <name type="scientific">Polychaeton citri CBS 116435</name>
    <dbReference type="NCBI Taxonomy" id="1314669"/>
    <lineage>
        <taxon>Eukaryota</taxon>
        <taxon>Fungi</taxon>
        <taxon>Dikarya</taxon>
        <taxon>Ascomycota</taxon>
        <taxon>Pezizomycotina</taxon>
        <taxon>Dothideomycetes</taxon>
        <taxon>Dothideomycetidae</taxon>
        <taxon>Capnodiales</taxon>
        <taxon>Capnodiaceae</taxon>
        <taxon>Polychaeton</taxon>
    </lineage>
</organism>
<protein>
    <submittedName>
        <fullName evidence="2">Uncharacterized protein</fullName>
    </submittedName>
</protein>
<feature type="compositionally biased region" description="Polar residues" evidence="1">
    <location>
        <begin position="23"/>
        <end position="33"/>
    </location>
</feature>
<dbReference type="OrthoDB" id="3643633at2759"/>
<reference evidence="2" key="1">
    <citation type="journal article" date="2020" name="Stud. Mycol.">
        <title>101 Dothideomycetes genomes: a test case for predicting lifestyles and emergence of pathogens.</title>
        <authorList>
            <person name="Haridas S."/>
            <person name="Albert R."/>
            <person name="Binder M."/>
            <person name="Bloem J."/>
            <person name="Labutti K."/>
            <person name="Salamov A."/>
            <person name="Andreopoulos B."/>
            <person name="Baker S."/>
            <person name="Barry K."/>
            <person name="Bills G."/>
            <person name="Bluhm B."/>
            <person name="Cannon C."/>
            <person name="Castanera R."/>
            <person name="Culley D."/>
            <person name="Daum C."/>
            <person name="Ezra D."/>
            <person name="Gonzalez J."/>
            <person name="Henrissat B."/>
            <person name="Kuo A."/>
            <person name="Liang C."/>
            <person name="Lipzen A."/>
            <person name="Lutzoni F."/>
            <person name="Magnuson J."/>
            <person name="Mondo S."/>
            <person name="Nolan M."/>
            <person name="Ohm R."/>
            <person name="Pangilinan J."/>
            <person name="Park H.-J."/>
            <person name="Ramirez L."/>
            <person name="Alfaro M."/>
            <person name="Sun H."/>
            <person name="Tritt A."/>
            <person name="Yoshinaga Y."/>
            <person name="Zwiers L.-H."/>
            <person name="Turgeon B."/>
            <person name="Goodwin S."/>
            <person name="Spatafora J."/>
            <person name="Crous P."/>
            <person name="Grigoriev I."/>
        </authorList>
    </citation>
    <scope>NUCLEOTIDE SEQUENCE</scope>
    <source>
        <strain evidence="2">CBS 116435</strain>
    </source>
</reference>